<dbReference type="Pfam" id="PF00106">
    <property type="entry name" value="adh_short"/>
    <property type="match status" value="1"/>
</dbReference>
<evidence type="ECO:0000256" key="1">
    <source>
        <dbReference type="ARBA" id="ARBA00006484"/>
    </source>
</evidence>
<dbReference type="Gene3D" id="3.40.50.720">
    <property type="entry name" value="NAD(P)-binding Rossmann-like Domain"/>
    <property type="match status" value="1"/>
</dbReference>
<evidence type="ECO:0000256" key="2">
    <source>
        <dbReference type="ARBA" id="ARBA00023002"/>
    </source>
</evidence>
<keyword evidence="4" id="KW-1185">Reference proteome</keyword>
<name>A0A937RL97_9ACTN</name>
<proteinExistence type="inferred from homology"/>
<dbReference type="EMBL" id="JAEACQ010000228">
    <property type="protein sequence ID" value="MBL7629394.1"/>
    <property type="molecule type" value="Genomic_DNA"/>
</dbReference>
<accession>A0A937RL97</accession>
<sequence length="274" mass="27535">MERDVTVVIGIGAMGQAIARRIGPGTQILIADVKEAVLRTVAGELEGEGYVAATAVVDVTSRESVTALARHAASLGPVRSMVHTAGLSPAQAPVPAVLAVDLLGVALVLEEFAHVVAPGAAGVVIASMAGHLAPPIAPDVARALATTPASELLALPAASPDQFPDSGQAYTFAKRANQIRVQAASTIWGAHGARINSISPGVIATPMSTAELATDHGGHMQMMIDVSNAKRLGTPADIAAATEFLLSPAASFLSGTDLLVDGGAVAAIQTGKLG</sequence>
<dbReference type="PANTHER" id="PTHR24321:SF8">
    <property type="entry name" value="ESTRADIOL 17-BETA-DEHYDROGENASE 8-RELATED"/>
    <property type="match status" value="1"/>
</dbReference>
<dbReference type="Pfam" id="PF13561">
    <property type="entry name" value="adh_short_C2"/>
    <property type="match status" value="1"/>
</dbReference>
<comment type="caution">
    <text evidence="3">The sequence shown here is derived from an EMBL/GenBank/DDBJ whole genome shotgun (WGS) entry which is preliminary data.</text>
</comment>
<dbReference type="InterPro" id="IPR036291">
    <property type="entry name" value="NAD(P)-bd_dom_sf"/>
</dbReference>
<dbReference type="PANTHER" id="PTHR24321">
    <property type="entry name" value="DEHYDROGENASES, SHORT CHAIN"/>
    <property type="match status" value="1"/>
</dbReference>
<keyword evidence="2" id="KW-0560">Oxidoreductase</keyword>
<dbReference type="NCBIfam" id="NF005395">
    <property type="entry name" value="PRK06940.1"/>
    <property type="match status" value="1"/>
</dbReference>
<reference evidence="3" key="1">
    <citation type="submission" date="2020-12" db="EMBL/GenBank/DDBJ databases">
        <title>Genomic characterization of non-nitrogen-fixing Frankia strains.</title>
        <authorList>
            <person name="Carlos-Shanley C."/>
            <person name="Guerra T."/>
            <person name="Hahn D."/>
        </authorList>
    </citation>
    <scope>NUCLEOTIDE SEQUENCE</scope>
    <source>
        <strain evidence="3">CN6</strain>
    </source>
</reference>
<evidence type="ECO:0000313" key="4">
    <source>
        <dbReference type="Proteomes" id="UP000604475"/>
    </source>
</evidence>
<organism evidence="3 4">
    <name type="scientific">Frankia nepalensis</name>
    <dbReference type="NCBI Taxonomy" id="1836974"/>
    <lineage>
        <taxon>Bacteria</taxon>
        <taxon>Bacillati</taxon>
        <taxon>Actinomycetota</taxon>
        <taxon>Actinomycetes</taxon>
        <taxon>Frankiales</taxon>
        <taxon>Frankiaceae</taxon>
        <taxon>Frankia</taxon>
    </lineage>
</organism>
<dbReference type="GO" id="GO:0016491">
    <property type="term" value="F:oxidoreductase activity"/>
    <property type="evidence" value="ECO:0007669"/>
    <property type="project" value="UniProtKB-KW"/>
</dbReference>
<dbReference type="AlphaFoldDB" id="A0A937RL97"/>
<dbReference type="RefSeq" id="WP_203006309.1">
    <property type="nucleotide sequence ID" value="NZ_JADWYU010000171.1"/>
</dbReference>
<comment type="similarity">
    <text evidence="1">Belongs to the short-chain dehydrogenases/reductases (SDR) family.</text>
</comment>
<dbReference type="InterPro" id="IPR002347">
    <property type="entry name" value="SDR_fam"/>
</dbReference>
<dbReference type="PRINTS" id="PR00081">
    <property type="entry name" value="GDHRDH"/>
</dbReference>
<dbReference type="SUPFAM" id="SSF51735">
    <property type="entry name" value="NAD(P)-binding Rossmann-fold domains"/>
    <property type="match status" value="1"/>
</dbReference>
<protein>
    <submittedName>
        <fullName evidence="3">SDR family oxidoreductase</fullName>
    </submittedName>
</protein>
<dbReference type="Proteomes" id="UP000604475">
    <property type="component" value="Unassembled WGS sequence"/>
</dbReference>
<evidence type="ECO:0000313" key="3">
    <source>
        <dbReference type="EMBL" id="MBL7629394.1"/>
    </source>
</evidence>
<gene>
    <name evidence="3" type="ORF">I7412_19935</name>
</gene>